<keyword evidence="3" id="KW-1185">Reference proteome</keyword>
<accession>A0A561WWQ6</accession>
<protein>
    <submittedName>
        <fullName evidence="2">Uncharacterized protein</fullName>
    </submittedName>
</protein>
<name>A0A561WWQ6_9ACTN</name>
<organism evidence="2 3">
    <name type="scientific">Micromonospora palomenae</name>
    <dbReference type="NCBI Taxonomy" id="1461247"/>
    <lineage>
        <taxon>Bacteria</taxon>
        <taxon>Bacillati</taxon>
        <taxon>Actinomycetota</taxon>
        <taxon>Actinomycetes</taxon>
        <taxon>Micromonosporales</taxon>
        <taxon>Micromonosporaceae</taxon>
        <taxon>Micromonospora</taxon>
    </lineage>
</organism>
<comment type="caution">
    <text evidence="2">The sequence shown here is derived from an EMBL/GenBank/DDBJ whole genome shotgun (WGS) entry which is preliminary data.</text>
</comment>
<dbReference type="Proteomes" id="UP000319927">
    <property type="component" value="Unassembled WGS sequence"/>
</dbReference>
<evidence type="ECO:0000313" key="3">
    <source>
        <dbReference type="Proteomes" id="UP000319927"/>
    </source>
</evidence>
<gene>
    <name evidence="2" type="ORF">FHX75_111412</name>
</gene>
<dbReference type="EMBL" id="VIXA01000001">
    <property type="protein sequence ID" value="TWG28261.1"/>
    <property type="molecule type" value="Genomic_DNA"/>
</dbReference>
<feature type="region of interest" description="Disordered" evidence="1">
    <location>
        <begin position="1"/>
        <end position="27"/>
    </location>
</feature>
<reference evidence="2 3" key="1">
    <citation type="submission" date="2019-06" db="EMBL/GenBank/DDBJ databases">
        <title>Sequencing the genomes of 1000 actinobacteria strains.</title>
        <authorList>
            <person name="Klenk H.-P."/>
        </authorList>
    </citation>
    <scope>NUCLEOTIDE SEQUENCE [LARGE SCALE GENOMIC DNA]</scope>
    <source>
        <strain evidence="2 3">DSM 102131</strain>
    </source>
</reference>
<evidence type="ECO:0000256" key="1">
    <source>
        <dbReference type="SAM" id="MobiDB-lite"/>
    </source>
</evidence>
<proteinExistence type="predicted"/>
<evidence type="ECO:0000313" key="2">
    <source>
        <dbReference type="EMBL" id="TWG28261.1"/>
    </source>
</evidence>
<sequence length="256" mass="27164">MTPGAPRISPNMMPRRTSSVPPASAMPKRRHAFSAAVPQRGWPNSTVFADTGILLSAGRKRDCVPKFTGHYADRLCVAENVAMEIARIAAPGAGRWADGRAHTAAAVAKTSILDAGRCYVDTNEYDSRVFDEVLLKLQNLPKKGEEQHHEFAHLGEAASIALCVLRIAEGRKVVFLVNDGGASLVASQHGVPARHFGHVLSELACAGHYTSEEAFDVFAYATAVSGVPVDAAPKGAKDLECRRSSGSCGICDSLVG</sequence>
<dbReference type="AlphaFoldDB" id="A0A561WWQ6"/>